<feature type="transmembrane region" description="Helical" evidence="10">
    <location>
        <begin position="182"/>
        <end position="204"/>
    </location>
</feature>
<dbReference type="EMBL" id="CP051682">
    <property type="protein sequence ID" value="QJD97916.1"/>
    <property type="molecule type" value="Genomic_DNA"/>
</dbReference>
<keyword evidence="4 10" id="KW-0812">Transmembrane</keyword>
<feature type="transmembrane region" description="Helical" evidence="10">
    <location>
        <begin position="264"/>
        <end position="282"/>
    </location>
</feature>
<proteinExistence type="inferred from homology"/>
<feature type="transmembrane region" description="Helical" evidence="10">
    <location>
        <begin position="302"/>
        <end position="321"/>
    </location>
</feature>
<dbReference type="Proteomes" id="UP000503278">
    <property type="component" value="Chromosome"/>
</dbReference>
<dbReference type="KEGG" id="mrob:HH214_19545"/>
<dbReference type="GO" id="GO:0015385">
    <property type="term" value="F:sodium:proton antiporter activity"/>
    <property type="evidence" value="ECO:0007669"/>
    <property type="project" value="InterPro"/>
</dbReference>
<comment type="similarity">
    <text evidence="10">Belongs to the monovalent cation:proton antiporter 1 (CPA1) transporter (TC 2.A.36) family.</text>
</comment>
<evidence type="ECO:0000256" key="8">
    <source>
        <dbReference type="ARBA" id="ARBA00023136"/>
    </source>
</evidence>
<evidence type="ECO:0000256" key="5">
    <source>
        <dbReference type="ARBA" id="ARBA00022989"/>
    </source>
</evidence>
<dbReference type="InterPro" id="IPR004705">
    <property type="entry name" value="Cation/H_exchanger_CPA1_bac"/>
</dbReference>
<dbReference type="GO" id="GO:0051453">
    <property type="term" value="P:regulation of intracellular pH"/>
    <property type="evidence" value="ECO:0007669"/>
    <property type="project" value="TreeGrafter"/>
</dbReference>
<dbReference type="InterPro" id="IPR018422">
    <property type="entry name" value="Cation/H_exchanger_CPA1"/>
</dbReference>
<keyword evidence="8 10" id="KW-0472">Membrane</keyword>
<feature type="transmembrane region" description="Helical" evidence="10">
    <location>
        <begin position="342"/>
        <end position="370"/>
    </location>
</feature>
<evidence type="ECO:0000256" key="3">
    <source>
        <dbReference type="ARBA" id="ARBA00022475"/>
    </source>
</evidence>
<dbReference type="AlphaFoldDB" id="A0A7L5EBX7"/>
<keyword evidence="3 10" id="KW-1003">Cell membrane</keyword>
<evidence type="ECO:0000313" key="13">
    <source>
        <dbReference type="Proteomes" id="UP000503278"/>
    </source>
</evidence>
<organism evidence="12 13">
    <name type="scientific">Mucilaginibacter robiniae</name>
    <dbReference type="NCBI Taxonomy" id="2728022"/>
    <lineage>
        <taxon>Bacteria</taxon>
        <taxon>Pseudomonadati</taxon>
        <taxon>Bacteroidota</taxon>
        <taxon>Sphingobacteriia</taxon>
        <taxon>Sphingobacteriales</taxon>
        <taxon>Sphingobacteriaceae</taxon>
        <taxon>Mucilaginibacter</taxon>
    </lineage>
</organism>
<evidence type="ECO:0000313" key="12">
    <source>
        <dbReference type="EMBL" id="QJD97916.1"/>
    </source>
</evidence>
<feature type="transmembrane region" description="Helical" evidence="10">
    <location>
        <begin position="235"/>
        <end position="252"/>
    </location>
</feature>
<evidence type="ECO:0000256" key="10">
    <source>
        <dbReference type="RuleBase" id="RU366002"/>
    </source>
</evidence>
<dbReference type="Pfam" id="PF00999">
    <property type="entry name" value="Na_H_Exchanger"/>
    <property type="match status" value="1"/>
</dbReference>
<comment type="function">
    <text evidence="10">Na(+)/H(+) antiporter that extrudes sodium in exchange for external protons.</text>
</comment>
<evidence type="ECO:0000256" key="9">
    <source>
        <dbReference type="ARBA" id="ARBA00023201"/>
    </source>
</evidence>
<dbReference type="PANTHER" id="PTHR10110:SF86">
    <property type="entry name" value="SODIUM_HYDROGEN EXCHANGER 7"/>
    <property type="match status" value="1"/>
</dbReference>
<feature type="transmembrane region" description="Helical" evidence="10">
    <location>
        <begin position="390"/>
        <end position="412"/>
    </location>
</feature>
<evidence type="ECO:0000256" key="6">
    <source>
        <dbReference type="ARBA" id="ARBA00023053"/>
    </source>
</evidence>
<keyword evidence="10" id="KW-0050">Antiport</keyword>
<name>A0A7L5EBX7_9SPHI</name>
<keyword evidence="9 10" id="KW-0739">Sodium transport</keyword>
<evidence type="ECO:0000256" key="2">
    <source>
        <dbReference type="ARBA" id="ARBA00022448"/>
    </source>
</evidence>
<reference evidence="12 13" key="1">
    <citation type="submission" date="2020-04" db="EMBL/GenBank/DDBJ databases">
        <title>Genome sequencing of novel species.</title>
        <authorList>
            <person name="Heo J."/>
            <person name="Kim S.-J."/>
            <person name="Kim J.-S."/>
            <person name="Hong S.-B."/>
            <person name="Kwon S.-W."/>
        </authorList>
    </citation>
    <scope>NUCLEOTIDE SEQUENCE [LARGE SCALE GENOMIC DNA]</scope>
    <source>
        <strain evidence="12 13">F39-2</strain>
    </source>
</reference>
<dbReference type="GO" id="GO:0005886">
    <property type="term" value="C:plasma membrane"/>
    <property type="evidence" value="ECO:0007669"/>
    <property type="project" value="UniProtKB-SubCell"/>
</dbReference>
<dbReference type="GO" id="GO:0015386">
    <property type="term" value="F:potassium:proton antiporter activity"/>
    <property type="evidence" value="ECO:0007669"/>
    <property type="project" value="TreeGrafter"/>
</dbReference>
<keyword evidence="2 10" id="KW-0813">Transport</keyword>
<evidence type="ECO:0000256" key="1">
    <source>
        <dbReference type="ARBA" id="ARBA00004651"/>
    </source>
</evidence>
<dbReference type="NCBIfam" id="TIGR00831">
    <property type="entry name" value="a_cpa1"/>
    <property type="match status" value="1"/>
</dbReference>
<keyword evidence="7 10" id="KW-0406">Ion transport</keyword>
<accession>A0A7L5EBX7</accession>
<comment type="caution">
    <text evidence="10">Lacks conserved residue(s) required for the propagation of feature annotation.</text>
</comment>
<comment type="subcellular location">
    <subcellularLocation>
        <location evidence="1 10">Cell membrane</location>
        <topology evidence="1 10">Multi-pass membrane protein</topology>
    </subcellularLocation>
</comment>
<evidence type="ECO:0000256" key="4">
    <source>
        <dbReference type="ARBA" id="ARBA00022692"/>
    </source>
</evidence>
<dbReference type="GO" id="GO:0098719">
    <property type="term" value="P:sodium ion import across plasma membrane"/>
    <property type="evidence" value="ECO:0007669"/>
    <property type="project" value="TreeGrafter"/>
</dbReference>
<feature type="transmembrane region" description="Helical" evidence="10">
    <location>
        <begin position="31"/>
        <end position="60"/>
    </location>
</feature>
<feature type="transmembrane region" description="Helical" evidence="10">
    <location>
        <begin position="80"/>
        <end position="106"/>
    </location>
</feature>
<evidence type="ECO:0000259" key="11">
    <source>
        <dbReference type="Pfam" id="PF00999"/>
    </source>
</evidence>
<sequence>MGNFTILLVLISIMALLNALADRFKLSSPIVLIIAGIAMGFIPFIPTIEIDPGVVFLLFLPPLLYDAAFNLHFKDFRENLNTISSMAFGLVFLTTVGIAVIAHYIIPGMSWPLAFVLGAILSSTDAVAALSITKGLGLSPLTITILEGESLLNDASALVAYRYATAAVTGAAFIWWKASFTFLILIGGGIVIGLVIAKILATVLRLIRNQILAVLSYTLLAPFITYLLAEELHCSAVIAVVALGLSISKLSEARFPEELKRQSASIWELLVFLLNGLIFVLIGLELPVVVKSISYDDLWKDAAYALLITVTALIIRMVRVFSKKEGLQRGFNHPNIKNSKQAISAFTLLGLQESLVISWSGMRGIVSLAVAIGLPKTLVHGQPFPMRGTIIYITTVVVLITIVGQGLLLPILMKKINAQQSCTKS</sequence>
<feature type="domain" description="Cation/H+ exchanger transmembrane" evidence="11">
    <location>
        <begin position="12"/>
        <end position="415"/>
    </location>
</feature>
<dbReference type="InterPro" id="IPR006153">
    <property type="entry name" value="Cation/H_exchanger_TM"/>
</dbReference>
<dbReference type="RefSeq" id="WP_169610513.1">
    <property type="nucleotide sequence ID" value="NZ_CP051682.1"/>
</dbReference>
<dbReference type="PANTHER" id="PTHR10110">
    <property type="entry name" value="SODIUM/HYDROGEN EXCHANGER"/>
    <property type="match status" value="1"/>
</dbReference>
<protein>
    <submittedName>
        <fullName evidence="12">Na+/H+ antiporter</fullName>
    </submittedName>
</protein>
<feature type="transmembrane region" description="Helical" evidence="10">
    <location>
        <begin position="158"/>
        <end position="176"/>
    </location>
</feature>
<evidence type="ECO:0000256" key="7">
    <source>
        <dbReference type="ARBA" id="ARBA00023065"/>
    </source>
</evidence>
<keyword evidence="13" id="KW-1185">Reference proteome</keyword>
<keyword evidence="6 10" id="KW-0915">Sodium</keyword>
<keyword evidence="5 10" id="KW-1133">Transmembrane helix</keyword>
<dbReference type="Gene3D" id="6.10.140.1330">
    <property type="match status" value="1"/>
</dbReference>
<gene>
    <name evidence="12" type="ORF">HH214_19545</name>
</gene>